<dbReference type="CDD" id="cd02094">
    <property type="entry name" value="P-type_ATPase_Cu-like"/>
    <property type="match status" value="1"/>
</dbReference>
<comment type="subcellular location">
    <subcellularLocation>
        <location evidence="1">Endomembrane system</location>
        <topology evidence="1">Multi-pass membrane protein</topology>
    </subcellularLocation>
    <subcellularLocation>
        <location evidence="15">Membrane</location>
    </subcellularLocation>
</comment>
<dbReference type="AlphaFoldDB" id="A0A420YMI3"/>
<dbReference type="SUPFAM" id="SSF81653">
    <property type="entry name" value="Calcium ATPase, transduction domain A"/>
    <property type="match status" value="1"/>
</dbReference>
<dbReference type="SUPFAM" id="SSF55008">
    <property type="entry name" value="HMA, heavy metal-associated domain"/>
    <property type="match status" value="3"/>
</dbReference>
<keyword evidence="4 15" id="KW-0812">Transmembrane</keyword>
<feature type="transmembrane region" description="Helical" evidence="15">
    <location>
        <begin position="755"/>
        <end position="780"/>
    </location>
</feature>
<dbReference type="PROSITE" id="PS01047">
    <property type="entry name" value="HMA_1"/>
    <property type="match status" value="1"/>
</dbReference>
<dbReference type="SFLD" id="SFLDS00003">
    <property type="entry name" value="Haloacid_Dehalogenase"/>
    <property type="match status" value="1"/>
</dbReference>
<evidence type="ECO:0000256" key="5">
    <source>
        <dbReference type="ARBA" id="ARBA00022723"/>
    </source>
</evidence>
<dbReference type="EMBL" id="QVQW01000002">
    <property type="protein sequence ID" value="RKU49113.1"/>
    <property type="molecule type" value="Genomic_DNA"/>
</dbReference>
<dbReference type="GO" id="GO:0016020">
    <property type="term" value="C:membrane"/>
    <property type="evidence" value="ECO:0007669"/>
    <property type="project" value="UniProtKB-SubCell"/>
</dbReference>
<dbReference type="InterPro" id="IPR036163">
    <property type="entry name" value="HMA_dom_sf"/>
</dbReference>
<keyword evidence="3" id="KW-0813">Transport</keyword>
<evidence type="ECO:0000256" key="4">
    <source>
        <dbReference type="ARBA" id="ARBA00022692"/>
    </source>
</evidence>
<dbReference type="NCBIfam" id="TIGR01494">
    <property type="entry name" value="ATPase_P-type"/>
    <property type="match status" value="2"/>
</dbReference>
<dbReference type="Gene3D" id="2.70.150.10">
    <property type="entry name" value="Calcium-transporting ATPase, cytoplasmic transduction domain A"/>
    <property type="match status" value="1"/>
</dbReference>
<keyword evidence="12" id="KW-0186">Copper</keyword>
<dbReference type="InterPro" id="IPR001757">
    <property type="entry name" value="P_typ_ATPase"/>
</dbReference>
<dbReference type="SFLD" id="SFLDF00027">
    <property type="entry name" value="p-type_atpase"/>
    <property type="match status" value="1"/>
</dbReference>
<evidence type="ECO:0000256" key="14">
    <source>
        <dbReference type="ARBA" id="ARBA00023136"/>
    </source>
</evidence>
<dbReference type="PRINTS" id="PR00119">
    <property type="entry name" value="CATATPASE"/>
</dbReference>
<evidence type="ECO:0000313" key="18">
    <source>
        <dbReference type="Proteomes" id="UP000275385"/>
    </source>
</evidence>
<dbReference type="InterPro" id="IPR023298">
    <property type="entry name" value="ATPase_P-typ_TM_dom_sf"/>
</dbReference>
<evidence type="ECO:0000256" key="13">
    <source>
        <dbReference type="ARBA" id="ARBA00023065"/>
    </source>
</evidence>
<evidence type="ECO:0000313" key="17">
    <source>
        <dbReference type="EMBL" id="RKU49113.1"/>
    </source>
</evidence>
<feature type="transmembrane region" description="Helical" evidence="15">
    <location>
        <begin position="716"/>
        <end position="735"/>
    </location>
</feature>
<evidence type="ECO:0000256" key="7">
    <source>
        <dbReference type="ARBA" id="ARBA00022741"/>
    </source>
</evidence>
<keyword evidence="10" id="KW-1278">Translocase</keyword>
<feature type="domain" description="HMA" evidence="16">
    <location>
        <begin position="252"/>
        <end position="317"/>
    </location>
</feature>
<evidence type="ECO:0000256" key="2">
    <source>
        <dbReference type="ARBA" id="ARBA00006024"/>
    </source>
</evidence>
<keyword evidence="6" id="KW-0677">Repeat</keyword>
<dbReference type="PROSITE" id="PS00154">
    <property type="entry name" value="ATPASE_E1_E2"/>
    <property type="match status" value="1"/>
</dbReference>
<dbReference type="InterPro" id="IPR008250">
    <property type="entry name" value="ATPase_P-typ_transduc_dom_A_sf"/>
</dbReference>
<gene>
    <name evidence="17" type="ORF">DL546_007172</name>
</gene>
<keyword evidence="7 15" id="KW-0547">Nucleotide-binding</keyword>
<feature type="transmembrane region" description="Helical" evidence="15">
    <location>
        <begin position="518"/>
        <end position="539"/>
    </location>
</feature>
<evidence type="ECO:0000256" key="1">
    <source>
        <dbReference type="ARBA" id="ARBA00004127"/>
    </source>
</evidence>
<keyword evidence="14 15" id="KW-0472">Membrane</keyword>
<dbReference type="Gene3D" id="3.30.70.100">
    <property type="match status" value="3"/>
</dbReference>
<dbReference type="Gene3D" id="3.40.50.1000">
    <property type="entry name" value="HAD superfamily/HAD-like"/>
    <property type="match status" value="1"/>
</dbReference>
<name>A0A420YMI3_9PEZI</name>
<feature type="transmembrane region" description="Helical" evidence="15">
    <location>
        <begin position="1103"/>
        <end position="1124"/>
    </location>
</feature>
<keyword evidence="11 15" id="KW-1133">Transmembrane helix</keyword>
<dbReference type="FunFam" id="2.70.150.10:FF:000068">
    <property type="entry name" value="Copper resistance-associated P-type ATPase"/>
    <property type="match status" value="1"/>
</dbReference>
<keyword evidence="13" id="KW-0406">Ion transport</keyword>
<feature type="transmembrane region" description="Helical" evidence="15">
    <location>
        <begin position="1136"/>
        <end position="1157"/>
    </location>
</feature>
<dbReference type="GO" id="GO:0005524">
    <property type="term" value="F:ATP binding"/>
    <property type="evidence" value="ECO:0007669"/>
    <property type="project" value="UniProtKB-UniRule"/>
</dbReference>
<dbReference type="GO" id="GO:0043682">
    <property type="term" value="F:P-type divalent copper transporter activity"/>
    <property type="evidence" value="ECO:0007669"/>
    <property type="project" value="TreeGrafter"/>
</dbReference>
<comment type="caution">
    <text evidence="17">The sequence shown here is derived from an EMBL/GenBank/DDBJ whole genome shotgun (WGS) entry which is preliminary data.</text>
</comment>
<dbReference type="PANTHER" id="PTHR43520">
    <property type="entry name" value="ATP7, ISOFORM B"/>
    <property type="match status" value="1"/>
</dbReference>
<dbReference type="NCBIfam" id="TIGR00003">
    <property type="entry name" value="copper ion binding protein"/>
    <property type="match status" value="1"/>
</dbReference>
<dbReference type="PANTHER" id="PTHR43520:SF32">
    <property type="entry name" value="COPPER RESISTANCE P-TYPE ATPASE (EUROFUNG)"/>
    <property type="match status" value="1"/>
</dbReference>
<keyword evidence="18" id="KW-1185">Reference proteome</keyword>
<organism evidence="17 18">
    <name type="scientific">Coniochaeta pulveracea</name>
    <dbReference type="NCBI Taxonomy" id="177199"/>
    <lineage>
        <taxon>Eukaryota</taxon>
        <taxon>Fungi</taxon>
        <taxon>Dikarya</taxon>
        <taxon>Ascomycota</taxon>
        <taxon>Pezizomycotina</taxon>
        <taxon>Sordariomycetes</taxon>
        <taxon>Sordariomycetidae</taxon>
        <taxon>Coniochaetales</taxon>
        <taxon>Coniochaetaceae</taxon>
        <taxon>Coniochaeta</taxon>
    </lineage>
</organism>
<dbReference type="Pfam" id="PF00122">
    <property type="entry name" value="E1-E2_ATPase"/>
    <property type="match status" value="1"/>
</dbReference>
<evidence type="ECO:0000259" key="16">
    <source>
        <dbReference type="PROSITE" id="PS50846"/>
    </source>
</evidence>
<evidence type="ECO:0000256" key="9">
    <source>
        <dbReference type="ARBA" id="ARBA00022842"/>
    </source>
</evidence>
<feature type="transmembrane region" description="Helical" evidence="15">
    <location>
        <begin position="473"/>
        <end position="494"/>
    </location>
</feature>
<keyword evidence="8 15" id="KW-0067">ATP-binding</keyword>
<evidence type="ECO:0000256" key="10">
    <source>
        <dbReference type="ARBA" id="ARBA00022967"/>
    </source>
</evidence>
<keyword evidence="5 15" id="KW-0479">Metal-binding</keyword>
<dbReference type="NCBIfam" id="TIGR01525">
    <property type="entry name" value="ATPase-IB_hvy"/>
    <property type="match status" value="1"/>
</dbReference>
<sequence>MAPSHSAAGPAGGAITTSFLLANLHCPSCVSTIKTVIQDSCNGHVRWVSPNIVTSVVSVEHDEAASIRGMHQALEDAGFEVCGVTSTSPQSSDLIESSTMTLRGDSNASGGNCSAGGQEKTLVSFAALSKPSSSSPFDDTKPGVPPKMASFVTVDSDDTLQPQPRWQATVSIGGMTCASCVNTITEELKKQDWISKVAVNLVTNSATVELFDQEKKDDLVEAIEDLGYDATLDSIVNLNEESTKSKPAEPGWKVSLAIGGMTCARCVNAITEELQKQDWLSNVAINLVSNSGTADVRDKKDVDRLVEAIEDLGYEATVDSVVSIVHETPTGHERTVEIHIDGIYCEHCPFRVTNGLSTGFPQRLEVLQQPTMQRPIIKVRYTPEAPTFTVRHILAAIEASDPALKASIYHPPTLEERSKQIQGKHQKEILFRVILTFTICIPTFIIGIVYMSLVPSSNHSKMLLMEPWTSGISRAQIALFILATPVYFFGADIFHKRAFKEIKNLWRRGSRTPFFQRFYRFGSMNTLMSLGTTIAYISSVSQMIAAAANQADRIEDSNFYFDSVVFLTFFLLLGRLIESYSKSKTGDAVEMLGKLRPTTATLVEGYGTEKETDSVVQADLLEFGDTVRIPHGNSPPADGVVVQGETNFNESSLTGESRLVKKAPGDEVFAGTVNQGGPVLVKITGVAGSSMLDQIVRVVREGQTKRAPMEALADQLTTYFVPAVTAVAILTWIIWMSLGFSGRIPGHFLDVSSGGWVAFSLQFAIAVFVVGCPCGLALAAPTAIFVGSGLAAKHGILAKGGGEAFEKASRIDVVVFDKTGTLTQGGEPTITDHELYPDSTSPVTEDQKAQILAAMKAVEESSSHPIAKSIVSFCSSQSSLRLQASEIEELPGKGIRASFRGTTDFTLLIGNEALMTDFSVPITPHTQSLLEQWKSQAKSIALAATSSSPTGSWSLSAILSISDPLRPSSAHVISTLQRSGIQVYLLSGDNPVTAAAVGRQLSIPAENIIAGVLPTSKASHIARLQASLHHGASTTRRATIAMVGDGINDSPALATADVGIAVASGSDVAISSADFVLVKSDLEAVVTLLGLSRTVFTRIKFNFGWALVYNLIAVPIAAGVLYPVRTGGGGHVRLDPVWASLAMALSSISVVCSSLLLRSRLPGVGYRPKVRAVEE</sequence>
<dbReference type="InterPro" id="IPR036412">
    <property type="entry name" value="HAD-like_sf"/>
</dbReference>
<dbReference type="SUPFAM" id="SSF56784">
    <property type="entry name" value="HAD-like"/>
    <property type="match status" value="1"/>
</dbReference>
<dbReference type="SUPFAM" id="SSF81665">
    <property type="entry name" value="Calcium ATPase, transmembrane domain M"/>
    <property type="match status" value="1"/>
</dbReference>
<evidence type="ECO:0000256" key="12">
    <source>
        <dbReference type="ARBA" id="ARBA00023008"/>
    </source>
</evidence>
<comment type="similarity">
    <text evidence="2 15">Belongs to the cation transport ATPase (P-type) (TC 3.A.3) family. Type IB subfamily.</text>
</comment>
<dbReference type="Pfam" id="PF00702">
    <property type="entry name" value="Hydrolase"/>
    <property type="match status" value="1"/>
</dbReference>
<dbReference type="InterPro" id="IPR044492">
    <property type="entry name" value="P_typ_ATPase_HD_dom"/>
</dbReference>
<dbReference type="InterPro" id="IPR018303">
    <property type="entry name" value="ATPase_P-typ_P_site"/>
</dbReference>
<evidence type="ECO:0000256" key="6">
    <source>
        <dbReference type="ARBA" id="ARBA00022737"/>
    </source>
</evidence>
<dbReference type="InterPro" id="IPR023299">
    <property type="entry name" value="ATPase_P-typ_cyto_dom_N"/>
</dbReference>
<evidence type="ECO:0000256" key="3">
    <source>
        <dbReference type="ARBA" id="ARBA00022448"/>
    </source>
</evidence>
<dbReference type="InterPro" id="IPR027256">
    <property type="entry name" value="P-typ_ATPase_IB"/>
</dbReference>
<proteinExistence type="inferred from homology"/>
<dbReference type="STRING" id="177199.A0A420YMI3"/>
<keyword evidence="9" id="KW-0460">Magnesium</keyword>
<evidence type="ECO:0000256" key="8">
    <source>
        <dbReference type="ARBA" id="ARBA00022840"/>
    </source>
</evidence>
<dbReference type="InterPro" id="IPR017969">
    <property type="entry name" value="Heavy-metal-associated_CS"/>
</dbReference>
<dbReference type="CDD" id="cd00371">
    <property type="entry name" value="HMA"/>
    <property type="match status" value="3"/>
</dbReference>
<dbReference type="SFLD" id="SFLDG00002">
    <property type="entry name" value="C1.7:_P-type_atpase_like"/>
    <property type="match status" value="1"/>
</dbReference>
<evidence type="ECO:0000256" key="11">
    <source>
        <dbReference type="ARBA" id="ARBA00022989"/>
    </source>
</evidence>
<dbReference type="FunFam" id="3.30.70.100:FF:000001">
    <property type="entry name" value="ATPase copper transporting beta"/>
    <property type="match status" value="1"/>
</dbReference>
<feature type="domain" description="HMA" evidence="16">
    <location>
        <begin position="166"/>
        <end position="231"/>
    </location>
</feature>
<dbReference type="InterPro" id="IPR059000">
    <property type="entry name" value="ATPase_P-type_domA"/>
</dbReference>
<dbReference type="InterPro" id="IPR006121">
    <property type="entry name" value="HMA_dom"/>
</dbReference>
<dbReference type="Gene3D" id="3.40.1110.10">
    <property type="entry name" value="Calcium-transporting ATPase, cytoplasmic domain N"/>
    <property type="match status" value="1"/>
</dbReference>
<feature type="transmembrane region" description="Helical" evidence="15">
    <location>
        <begin position="429"/>
        <end position="453"/>
    </location>
</feature>
<dbReference type="InterPro" id="IPR023214">
    <property type="entry name" value="HAD_sf"/>
</dbReference>
<dbReference type="Proteomes" id="UP000275385">
    <property type="component" value="Unassembled WGS sequence"/>
</dbReference>
<dbReference type="InterPro" id="IPR006122">
    <property type="entry name" value="HMA_Cu_ion-bd"/>
</dbReference>
<dbReference type="GO" id="GO:0005507">
    <property type="term" value="F:copper ion binding"/>
    <property type="evidence" value="ECO:0007669"/>
    <property type="project" value="InterPro"/>
</dbReference>
<dbReference type="PROSITE" id="PS50846">
    <property type="entry name" value="HMA_2"/>
    <property type="match status" value="2"/>
</dbReference>
<dbReference type="FunFam" id="3.30.70.100:FF:000043">
    <property type="entry name" value="Copper-transporting ATPase 2"/>
    <property type="match status" value="1"/>
</dbReference>
<reference evidence="17 18" key="1">
    <citation type="submission" date="2018-08" db="EMBL/GenBank/DDBJ databases">
        <title>Draft genome of the lignicolous fungus Coniochaeta pulveracea.</title>
        <authorList>
            <person name="Borstlap C.J."/>
            <person name="De Witt R.N."/>
            <person name="Botha A."/>
            <person name="Volschenk H."/>
        </authorList>
    </citation>
    <scope>NUCLEOTIDE SEQUENCE [LARGE SCALE GENOMIC DNA]</scope>
    <source>
        <strain evidence="17 18">CAB683</strain>
    </source>
</reference>
<feature type="transmembrane region" description="Helical" evidence="15">
    <location>
        <begin position="559"/>
        <end position="577"/>
    </location>
</feature>
<protein>
    <recommendedName>
        <fullName evidence="16">HMA domain-containing protein</fullName>
    </recommendedName>
</protein>
<accession>A0A420YMI3</accession>
<dbReference type="GO" id="GO:0055070">
    <property type="term" value="P:copper ion homeostasis"/>
    <property type="evidence" value="ECO:0007669"/>
    <property type="project" value="TreeGrafter"/>
</dbReference>
<dbReference type="Pfam" id="PF00403">
    <property type="entry name" value="HMA"/>
    <property type="match status" value="2"/>
</dbReference>
<dbReference type="GO" id="GO:0016887">
    <property type="term" value="F:ATP hydrolysis activity"/>
    <property type="evidence" value="ECO:0007669"/>
    <property type="project" value="InterPro"/>
</dbReference>
<dbReference type="OrthoDB" id="432719at2759"/>
<evidence type="ECO:0000256" key="15">
    <source>
        <dbReference type="RuleBase" id="RU362081"/>
    </source>
</evidence>